<evidence type="ECO:0000256" key="4">
    <source>
        <dbReference type="ARBA" id="ARBA00022801"/>
    </source>
</evidence>
<comment type="similarity">
    <text evidence="2 6">Belongs to the Nudix hydrolase family.</text>
</comment>
<reference evidence="8 9" key="1">
    <citation type="submission" date="2020-06" db="EMBL/GenBank/DDBJ databases">
        <authorList>
            <person name="Kang J."/>
        </authorList>
    </citation>
    <scope>NUCLEOTIDE SEQUENCE [LARGE SCALE GENOMIC DNA]</scope>
    <source>
        <strain evidence="8 9">DCY120</strain>
    </source>
</reference>
<gene>
    <name evidence="8" type="ORF">HU830_02565</name>
</gene>
<comment type="cofactor">
    <cofactor evidence="1">
        <name>Mg(2+)</name>
        <dbReference type="ChEBI" id="CHEBI:18420"/>
    </cofactor>
</comment>
<dbReference type="GO" id="GO:0005737">
    <property type="term" value="C:cytoplasm"/>
    <property type="evidence" value="ECO:0007669"/>
    <property type="project" value="TreeGrafter"/>
</dbReference>
<dbReference type="GO" id="GO:0046872">
    <property type="term" value="F:metal ion binding"/>
    <property type="evidence" value="ECO:0007669"/>
    <property type="project" value="UniProtKB-KW"/>
</dbReference>
<name>A0A850R136_9LACO</name>
<feature type="domain" description="Nudix hydrolase" evidence="7">
    <location>
        <begin position="5"/>
        <end position="131"/>
    </location>
</feature>
<evidence type="ECO:0000256" key="6">
    <source>
        <dbReference type="RuleBase" id="RU003476"/>
    </source>
</evidence>
<keyword evidence="9" id="KW-1185">Reference proteome</keyword>
<evidence type="ECO:0000313" key="9">
    <source>
        <dbReference type="Proteomes" id="UP000563523"/>
    </source>
</evidence>
<evidence type="ECO:0000256" key="5">
    <source>
        <dbReference type="ARBA" id="ARBA00022842"/>
    </source>
</evidence>
<dbReference type="GO" id="GO:0016818">
    <property type="term" value="F:hydrolase activity, acting on acid anhydrides, in phosphorus-containing anhydrides"/>
    <property type="evidence" value="ECO:0007669"/>
    <property type="project" value="TreeGrafter"/>
</dbReference>
<sequence length="151" mass="17273">MSRARLTTLTNICLLTTKDHRILVQDRQKPDWPGITFPGGHVEAGESLQAAMIREFFEETGLTLEDPQLCGVLDFTTEENEAYLVLLYRAHSFKGQLQDSREGRVFWIKDSELPQQNLSADLWAMYQVMQSDSLSEVYGTGHDASWKTQLY</sequence>
<dbReference type="Gene3D" id="3.90.79.10">
    <property type="entry name" value="Nucleoside Triphosphate Pyrophosphohydrolase"/>
    <property type="match status" value="1"/>
</dbReference>
<dbReference type="AlphaFoldDB" id="A0A850R136"/>
<dbReference type="PANTHER" id="PTHR43758:SF2">
    <property type="entry name" value="OXIDIZED PURINE NUCLEOSIDE TRIPHOSPHATE HYDROLASE"/>
    <property type="match status" value="1"/>
</dbReference>
<dbReference type="Proteomes" id="UP000563523">
    <property type="component" value="Unassembled WGS sequence"/>
</dbReference>
<dbReference type="InterPro" id="IPR015797">
    <property type="entry name" value="NUDIX_hydrolase-like_dom_sf"/>
</dbReference>
<dbReference type="InterPro" id="IPR020084">
    <property type="entry name" value="NUDIX_hydrolase_CS"/>
</dbReference>
<comment type="caution">
    <text evidence="8">The sequence shown here is derived from an EMBL/GenBank/DDBJ whole genome shotgun (WGS) entry which is preliminary data.</text>
</comment>
<proteinExistence type="inferred from homology"/>
<protein>
    <submittedName>
        <fullName evidence="8">8-oxo-dGTP diphosphatase</fullName>
    </submittedName>
</protein>
<evidence type="ECO:0000259" key="7">
    <source>
        <dbReference type="PROSITE" id="PS51462"/>
    </source>
</evidence>
<dbReference type="InterPro" id="IPR000086">
    <property type="entry name" value="NUDIX_hydrolase_dom"/>
</dbReference>
<dbReference type="RefSeq" id="WP_176942232.1">
    <property type="nucleotide sequence ID" value="NZ_JABZEC010000002.1"/>
</dbReference>
<dbReference type="EMBL" id="JABZEC010000002">
    <property type="protein sequence ID" value="NVY96070.1"/>
    <property type="molecule type" value="Genomic_DNA"/>
</dbReference>
<dbReference type="Pfam" id="PF00293">
    <property type="entry name" value="NUDIX"/>
    <property type="match status" value="1"/>
</dbReference>
<dbReference type="PRINTS" id="PR00502">
    <property type="entry name" value="NUDIXFAMILY"/>
</dbReference>
<evidence type="ECO:0000256" key="1">
    <source>
        <dbReference type="ARBA" id="ARBA00001946"/>
    </source>
</evidence>
<dbReference type="PANTHER" id="PTHR43758">
    <property type="entry name" value="7,8-DIHYDRO-8-OXOGUANINE TRIPHOSPHATASE"/>
    <property type="match status" value="1"/>
</dbReference>
<dbReference type="InterPro" id="IPR020476">
    <property type="entry name" value="Nudix_hydrolase"/>
</dbReference>
<dbReference type="CDD" id="cd18875">
    <property type="entry name" value="NUDIX_Hydrolase"/>
    <property type="match status" value="1"/>
</dbReference>
<accession>A0A850R136</accession>
<dbReference type="PROSITE" id="PS51462">
    <property type="entry name" value="NUDIX"/>
    <property type="match status" value="1"/>
</dbReference>
<dbReference type="PROSITE" id="PS00893">
    <property type="entry name" value="NUDIX_BOX"/>
    <property type="match status" value="1"/>
</dbReference>
<evidence type="ECO:0000313" key="8">
    <source>
        <dbReference type="EMBL" id="NVY96070.1"/>
    </source>
</evidence>
<keyword evidence="3" id="KW-0479">Metal-binding</keyword>
<organism evidence="8 9">
    <name type="scientific">Bombilactobacillus apium</name>
    <dbReference type="NCBI Taxonomy" id="2675299"/>
    <lineage>
        <taxon>Bacteria</taxon>
        <taxon>Bacillati</taxon>
        <taxon>Bacillota</taxon>
        <taxon>Bacilli</taxon>
        <taxon>Lactobacillales</taxon>
        <taxon>Lactobacillaceae</taxon>
        <taxon>Bombilactobacillus</taxon>
    </lineage>
</organism>
<evidence type="ECO:0000256" key="3">
    <source>
        <dbReference type="ARBA" id="ARBA00022723"/>
    </source>
</evidence>
<keyword evidence="4 6" id="KW-0378">Hydrolase</keyword>
<evidence type="ECO:0000256" key="2">
    <source>
        <dbReference type="ARBA" id="ARBA00005582"/>
    </source>
</evidence>
<dbReference type="SUPFAM" id="SSF55811">
    <property type="entry name" value="Nudix"/>
    <property type="match status" value="1"/>
</dbReference>
<keyword evidence="5" id="KW-0460">Magnesium</keyword>